<dbReference type="CDD" id="cd24007">
    <property type="entry name" value="ASKHA_NBD_eukNAGK-like"/>
    <property type="match status" value="1"/>
</dbReference>
<protein>
    <recommendedName>
        <fullName evidence="1">ATPase BadF/BadG/BcrA/BcrD type domain-containing protein</fullName>
    </recommendedName>
</protein>
<dbReference type="RefSeq" id="WP_160917967.1">
    <property type="nucleotide sequence ID" value="NZ_WMEY01000001.1"/>
</dbReference>
<sequence>MPLNKKVYMGIDGGGTKTVGLICNQDGVILSKSIVGSTNIKSRKEEDVRAAIHQVTMELMSGVKEGELCSVFVSTSGGDREEDQLRWKKWVLEVLPAYKGGLEVRNDAYGALASGTFSMEGTVLIAGTGSIAYALDPDGSRRAGGWGYLFGDEGSGYDIGQHALRTVAMMHDGRATVDEAFCREVLSFLSLTRAPEMITAVYEDGYSRMKIASVAEVVIGLAEKQNSTALGLIQHAYRKLSELIDAIEVRSGRLVVCGGLMQSSFFRNGFLEEVRKLAVNNVIFPTLSPAVGACICALIANGEPITEERKSNLMSTYHVMSG</sequence>
<dbReference type="PANTHER" id="PTHR43190:SF3">
    <property type="entry name" value="N-ACETYL-D-GLUCOSAMINE KINASE"/>
    <property type="match status" value="1"/>
</dbReference>
<evidence type="ECO:0000313" key="3">
    <source>
        <dbReference type="Proteomes" id="UP000447833"/>
    </source>
</evidence>
<dbReference type="InterPro" id="IPR002731">
    <property type="entry name" value="ATPase_BadF"/>
</dbReference>
<evidence type="ECO:0000313" key="2">
    <source>
        <dbReference type="EMBL" id="MYL62072.1"/>
    </source>
</evidence>
<dbReference type="Proteomes" id="UP000447833">
    <property type="component" value="Unassembled WGS sequence"/>
</dbReference>
<evidence type="ECO:0000259" key="1">
    <source>
        <dbReference type="Pfam" id="PF01869"/>
    </source>
</evidence>
<name>A0A845EQP4_9BACL</name>
<dbReference type="Gene3D" id="3.30.420.40">
    <property type="match status" value="2"/>
</dbReference>
<feature type="domain" description="ATPase BadF/BadG/BcrA/BcrD type" evidence="1">
    <location>
        <begin position="10"/>
        <end position="297"/>
    </location>
</feature>
<accession>A0A845EQP4</accession>
<dbReference type="PANTHER" id="PTHR43190">
    <property type="entry name" value="N-ACETYL-D-GLUCOSAMINE KINASE"/>
    <property type="match status" value="1"/>
</dbReference>
<organism evidence="2 3">
    <name type="scientific">Guptibacillus hwajinpoensis</name>
    <dbReference type="NCBI Taxonomy" id="208199"/>
    <lineage>
        <taxon>Bacteria</taxon>
        <taxon>Bacillati</taxon>
        <taxon>Bacillota</taxon>
        <taxon>Bacilli</taxon>
        <taxon>Bacillales</taxon>
        <taxon>Guptibacillaceae</taxon>
        <taxon>Guptibacillus</taxon>
    </lineage>
</organism>
<dbReference type="InterPro" id="IPR052519">
    <property type="entry name" value="Euk-type_GlcNAc_Kinase"/>
</dbReference>
<reference evidence="2 3" key="1">
    <citation type="submission" date="2019-11" db="EMBL/GenBank/DDBJ databases">
        <title>Genome sequences of 17 halophilic strains isolated from different environments.</title>
        <authorList>
            <person name="Furrow R.E."/>
        </authorList>
    </citation>
    <scope>NUCLEOTIDE SEQUENCE [LARGE SCALE GENOMIC DNA]</scope>
    <source>
        <strain evidence="2 3">22506_14_FS</strain>
    </source>
</reference>
<dbReference type="SUPFAM" id="SSF53067">
    <property type="entry name" value="Actin-like ATPase domain"/>
    <property type="match status" value="2"/>
</dbReference>
<dbReference type="EMBL" id="WMEY01000001">
    <property type="protein sequence ID" value="MYL62072.1"/>
    <property type="molecule type" value="Genomic_DNA"/>
</dbReference>
<dbReference type="Pfam" id="PF01869">
    <property type="entry name" value="BcrAD_BadFG"/>
    <property type="match status" value="1"/>
</dbReference>
<proteinExistence type="predicted"/>
<gene>
    <name evidence="2" type="ORF">GLW07_01755</name>
</gene>
<comment type="caution">
    <text evidence="2">The sequence shown here is derived from an EMBL/GenBank/DDBJ whole genome shotgun (WGS) entry which is preliminary data.</text>
</comment>
<dbReference type="AlphaFoldDB" id="A0A845EQP4"/>
<dbReference type="InterPro" id="IPR043129">
    <property type="entry name" value="ATPase_NBD"/>
</dbReference>